<gene>
    <name evidence="7" type="ORF">HMPREF0663_12400</name>
</gene>
<dbReference type="InterPro" id="IPR036909">
    <property type="entry name" value="Cyt_c-like_dom_sf"/>
</dbReference>
<dbReference type="STRING" id="28134.SAMN05444288_0929"/>
<dbReference type="Pfam" id="PF06537">
    <property type="entry name" value="DHOR"/>
    <property type="match status" value="1"/>
</dbReference>
<evidence type="ECO:0000256" key="3">
    <source>
        <dbReference type="ARBA" id="ARBA00023004"/>
    </source>
</evidence>
<dbReference type="HOGENOM" id="CLU_033900_1_0_10"/>
<keyword evidence="5" id="KW-0732">Signal</keyword>
<evidence type="ECO:0000259" key="6">
    <source>
        <dbReference type="PROSITE" id="PS51007"/>
    </source>
</evidence>
<feature type="domain" description="Cytochrome c" evidence="6">
    <location>
        <begin position="85"/>
        <end position="273"/>
    </location>
</feature>
<evidence type="ECO:0000313" key="8">
    <source>
        <dbReference type="Proteomes" id="UP000005580"/>
    </source>
</evidence>
<sequence length="571" mass="64510">MKPFKNYKLLLLCCLIAGTLLSCSDEDERLISTNGEDDYKYIGQAVEGFDKSEWYPGGELGTTENTTSSCYEDETPSITNGDFLQPFKRGEILFEHYFRESSTTKDFTGLGPAYVRAACIDCHPAYGHGWRVSKYNADERGNGYLLVIYHPSDGANSDDGPYISEITGMPQTRAVSPFLPPVDENGISIKWENITAMESGLPMTFPDGEKYDLIYPEVTIMPTAFNTSPIPTNYAVRLESTIGLYGTGLLDAIPQDSMKAQYAKEAKFIELNPNMWDKTKNDWAGDPKLGKANGAWYKLADGTMKVKKFTYAMTRASLQDGAGANAMWNITNVSRSDRPYLYTTSAWAKAMSENSSVIAKIQADPTSPYYGDGTPDSIRGMVRNLLDPKTNQFNNKWHNFAPEMSDLNFWQYMVWHRGLAVARARDLNDATVQRGKKVFMEIGCANCHRPKWQTGTDDYWAPAPIIANRLNLPIYPKQTIYPYTDLVQHRLYMKNGIHGSWCRTTPLWGRGLSLVNTGHEDRLHDCRARNEIEAIMWHAYSKNSDAYRSAEKFYYLSKADRDAVVKFLRSI</sequence>
<keyword evidence="1 4" id="KW-0349">Heme</keyword>
<keyword evidence="3 4" id="KW-0408">Iron</keyword>
<reference evidence="7" key="1">
    <citation type="submission" date="2011-01" db="EMBL/GenBank/DDBJ databases">
        <authorList>
            <person name="Muzny D."/>
            <person name="Qin X."/>
            <person name="Buhay C."/>
            <person name="Dugan-Rocha S."/>
            <person name="Ding Y."/>
            <person name="Chen G."/>
            <person name="Hawes A."/>
            <person name="Holder M."/>
            <person name="Jhangiani S."/>
            <person name="Johnson A."/>
            <person name="Khan Z."/>
            <person name="Li Z."/>
            <person name="Liu W."/>
            <person name="Liu X."/>
            <person name="Perez L."/>
            <person name="Shen H."/>
            <person name="Wang Q."/>
            <person name="Watt J."/>
            <person name="Xi L."/>
            <person name="Xin Y."/>
            <person name="Zhou J."/>
            <person name="Deng J."/>
            <person name="Jiang H."/>
            <person name="Liu Y."/>
            <person name="Qu J."/>
            <person name="Song X.-Z."/>
            <person name="Zhang L."/>
            <person name="Villasana D."/>
            <person name="Johnson A."/>
            <person name="Liu J."/>
            <person name="Liyanage D."/>
            <person name="Lorensuhewa L."/>
            <person name="Robinson T."/>
            <person name="Song A."/>
            <person name="Song B.-B."/>
            <person name="Dinh H."/>
            <person name="Thornton R."/>
            <person name="Coyle M."/>
            <person name="Francisco L."/>
            <person name="Jackson L."/>
            <person name="Javaid M."/>
            <person name="Korchina V."/>
            <person name="Kovar C."/>
            <person name="Mata R."/>
            <person name="Mathew T."/>
            <person name="Ngo R."/>
            <person name="Nguyen L."/>
            <person name="Nguyen N."/>
            <person name="Okwuonu G."/>
            <person name="Ongeri F."/>
            <person name="Pham C."/>
            <person name="Simmons D."/>
            <person name="Wilczek-Boney K."/>
            <person name="Hale W."/>
            <person name="Jakkamsetti A."/>
            <person name="Pham P."/>
            <person name="Ruth R."/>
            <person name="San Lucas F."/>
            <person name="Warren J."/>
            <person name="Zhang J."/>
            <person name="Zhao Z."/>
            <person name="Zhou C."/>
            <person name="Zhu D."/>
            <person name="Lee S."/>
            <person name="Bess C."/>
            <person name="Blankenburg K."/>
            <person name="Forbes L."/>
            <person name="Fu Q."/>
            <person name="Gubbala S."/>
            <person name="Hirani K."/>
            <person name="Jayaseelan J.C."/>
            <person name="Lara F."/>
            <person name="Munidasa M."/>
            <person name="Palculict T."/>
            <person name="Patil S."/>
            <person name="Pu L.-L."/>
            <person name="Saada N."/>
            <person name="Tang L."/>
            <person name="Weissenberger G."/>
            <person name="Zhu Y."/>
            <person name="Hemphill L."/>
            <person name="Shang Y."/>
            <person name="Youmans B."/>
            <person name="Ayvaz T."/>
            <person name="Ross M."/>
            <person name="Santibanez J."/>
            <person name="Aqrawi P."/>
            <person name="Gross S."/>
            <person name="Joshi V."/>
            <person name="Fowler G."/>
            <person name="Nazareth L."/>
            <person name="Reid J."/>
            <person name="Worley K."/>
            <person name="Petrosino J."/>
            <person name="Highlander S."/>
            <person name="Gibbs R."/>
        </authorList>
    </citation>
    <scope>NUCLEOTIDE SEQUENCE [LARGE SCALE GENOMIC DNA]</scope>
    <source>
        <strain evidence="7">ATCC 33269</strain>
    </source>
</reference>
<feature type="signal peptide" evidence="5">
    <location>
        <begin position="1"/>
        <end position="24"/>
    </location>
</feature>
<comment type="caution">
    <text evidence="7">The sequence shown here is derived from an EMBL/GenBank/DDBJ whole genome shotgun (WGS) entry which is preliminary data.</text>
</comment>
<dbReference type="Proteomes" id="UP000005580">
    <property type="component" value="Unassembled WGS sequence"/>
</dbReference>
<protein>
    <recommendedName>
        <fullName evidence="6">Cytochrome c domain-containing protein</fullName>
    </recommendedName>
</protein>
<dbReference type="SUPFAM" id="SSF46626">
    <property type="entry name" value="Cytochrome c"/>
    <property type="match status" value="1"/>
</dbReference>
<feature type="domain" description="Cytochrome c" evidence="6">
    <location>
        <begin position="430"/>
        <end position="571"/>
    </location>
</feature>
<evidence type="ECO:0000313" key="7">
    <source>
        <dbReference type="EMBL" id="EFZ36333.1"/>
    </source>
</evidence>
<dbReference type="AlphaFoldDB" id="E7RSY2"/>
<proteinExistence type="predicted"/>
<keyword evidence="8" id="KW-1185">Reference proteome</keyword>
<dbReference type="GO" id="GO:0046872">
    <property type="term" value="F:metal ion binding"/>
    <property type="evidence" value="ECO:0007669"/>
    <property type="project" value="UniProtKB-KW"/>
</dbReference>
<dbReference type="EMBL" id="AEPE02000006">
    <property type="protein sequence ID" value="EFZ36333.1"/>
    <property type="molecule type" value="Genomic_DNA"/>
</dbReference>
<dbReference type="GO" id="GO:0009055">
    <property type="term" value="F:electron transfer activity"/>
    <property type="evidence" value="ECO:0007669"/>
    <property type="project" value="InterPro"/>
</dbReference>
<dbReference type="eggNOG" id="COG3488">
    <property type="taxonomic scope" value="Bacteria"/>
</dbReference>
<keyword evidence="2 4" id="KW-0479">Metal-binding</keyword>
<dbReference type="RefSeq" id="WP_004370636.1">
    <property type="nucleotide sequence ID" value="NZ_GL833119.1"/>
</dbReference>
<dbReference type="InterPro" id="IPR009056">
    <property type="entry name" value="Cyt_c-like_dom"/>
</dbReference>
<dbReference type="InterPro" id="IPR010538">
    <property type="entry name" value="DHOR"/>
</dbReference>
<evidence type="ECO:0000256" key="4">
    <source>
        <dbReference type="PROSITE-ProRule" id="PRU00433"/>
    </source>
</evidence>
<name>E7RSY2_9BACT</name>
<accession>E7RSY2</accession>
<evidence type="ECO:0000256" key="5">
    <source>
        <dbReference type="SAM" id="SignalP"/>
    </source>
</evidence>
<feature type="chain" id="PRO_5003221542" description="Cytochrome c domain-containing protein" evidence="5">
    <location>
        <begin position="25"/>
        <end position="571"/>
    </location>
</feature>
<dbReference type="PROSITE" id="PS51007">
    <property type="entry name" value="CYTC"/>
    <property type="match status" value="2"/>
</dbReference>
<evidence type="ECO:0000256" key="2">
    <source>
        <dbReference type="ARBA" id="ARBA00022723"/>
    </source>
</evidence>
<dbReference type="PROSITE" id="PS51257">
    <property type="entry name" value="PROKAR_LIPOPROTEIN"/>
    <property type="match status" value="1"/>
</dbReference>
<organism evidence="7 8">
    <name type="scientific">Hoylesella oralis ATCC 33269</name>
    <dbReference type="NCBI Taxonomy" id="873533"/>
    <lineage>
        <taxon>Bacteria</taxon>
        <taxon>Pseudomonadati</taxon>
        <taxon>Bacteroidota</taxon>
        <taxon>Bacteroidia</taxon>
        <taxon>Bacteroidales</taxon>
        <taxon>Prevotellaceae</taxon>
        <taxon>Hoylesella</taxon>
    </lineage>
</organism>
<dbReference type="GO" id="GO:0020037">
    <property type="term" value="F:heme binding"/>
    <property type="evidence" value="ECO:0007669"/>
    <property type="project" value="InterPro"/>
</dbReference>
<evidence type="ECO:0000256" key="1">
    <source>
        <dbReference type="ARBA" id="ARBA00022617"/>
    </source>
</evidence>
<dbReference type="Gene3D" id="1.10.760.10">
    <property type="entry name" value="Cytochrome c-like domain"/>
    <property type="match status" value="1"/>
</dbReference>